<organism evidence="2 3">
    <name type="scientific">Chenopodium quinoa</name>
    <name type="common">Quinoa</name>
    <dbReference type="NCBI Taxonomy" id="63459"/>
    <lineage>
        <taxon>Eukaryota</taxon>
        <taxon>Viridiplantae</taxon>
        <taxon>Streptophyta</taxon>
        <taxon>Embryophyta</taxon>
        <taxon>Tracheophyta</taxon>
        <taxon>Spermatophyta</taxon>
        <taxon>Magnoliopsida</taxon>
        <taxon>eudicotyledons</taxon>
        <taxon>Gunneridae</taxon>
        <taxon>Pentapetalae</taxon>
        <taxon>Caryophyllales</taxon>
        <taxon>Chenopodiaceae</taxon>
        <taxon>Chenopodioideae</taxon>
        <taxon>Atripliceae</taxon>
        <taxon>Chenopodium</taxon>
    </lineage>
</organism>
<feature type="region of interest" description="Disordered" evidence="1">
    <location>
        <begin position="1"/>
        <end position="22"/>
    </location>
</feature>
<proteinExistence type="predicted"/>
<name>A0A803MGD7_CHEQI</name>
<accession>A0A803MGD7</accession>
<feature type="compositionally biased region" description="Basic and acidic residues" evidence="1">
    <location>
        <begin position="100"/>
        <end position="112"/>
    </location>
</feature>
<evidence type="ECO:0000256" key="1">
    <source>
        <dbReference type="SAM" id="MobiDB-lite"/>
    </source>
</evidence>
<evidence type="ECO:0000313" key="3">
    <source>
        <dbReference type="Proteomes" id="UP000596660"/>
    </source>
</evidence>
<dbReference type="Proteomes" id="UP000596660">
    <property type="component" value="Unplaced"/>
</dbReference>
<protein>
    <submittedName>
        <fullName evidence="2">Uncharacterized protein</fullName>
    </submittedName>
</protein>
<reference evidence="2" key="2">
    <citation type="submission" date="2021-03" db="UniProtKB">
        <authorList>
            <consortium name="EnsemblPlants"/>
        </authorList>
    </citation>
    <scope>IDENTIFICATION</scope>
</reference>
<evidence type="ECO:0000313" key="2">
    <source>
        <dbReference type="EnsemblPlants" id="AUR62029039-RA:cds"/>
    </source>
</evidence>
<dbReference type="Gramene" id="AUR62029039-RA">
    <property type="protein sequence ID" value="AUR62029039-RA:cds"/>
    <property type="gene ID" value="AUR62029039"/>
</dbReference>
<keyword evidence="3" id="KW-1185">Reference proteome</keyword>
<dbReference type="EnsemblPlants" id="AUR62029039-RA">
    <property type="protein sequence ID" value="AUR62029039-RA:cds"/>
    <property type="gene ID" value="AUR62029039"/>
</dbReference>
<dbReference type="AlphaFoldDB" id="A0A803MGD7"/>
<reference evidence="2" key="1">
    <citation type="journal article" date="2017" name="Nature">
        <title>The genome of Chenopodium quinoa.</title>
        <authorList>
            <person name="Jarvis D.E."/>
            <person name="Ho Y.S."/>
            <person name="Lightfoot D.J."/>
            <person name="Schmoeckel S.M."/>
            <person name="Li B."/>
            <person name="Borm T.J.A."/>
            <person name="Ohyanagi H."/>
            <person name="Mineta K."/>
            <person name="Michell C.T."/>
            <person name="Saber N."/>
            <person name="Kharbatia N.M."/>
            <person name="Rupper R.R."/>
            <person name="Sharp A.R."/>
            <person name="Dally N."/>
            <person name="Boughton B.A."/>
            <person name="Woo Y.H."/>
            <person name="Gao G."/>
            <person name="Schijlen E.G.W.M."/>
            <person name="Guo X."/>
            <person name="Momin A.A."/>
            <person name="Negrao S."/>
            <person name="Al-Babili S."/>
            <person name="Gehring C."/>
            <person name="Roessner U."/>
            <person name="Jung C."/>
            <person name="Murphy K."/>
            <person name="Arold S.T."/>
            <person name="Gojobori T."/>
            <person name="van der Linden C.G."/>
            <person name="van Loo E.N."/>
            <person name="Jellen E.N."/>
            <person name="Maughan P.J."/>
            <person name="Tester M."/>
        </authorList>
    </citation>
    <scope>NUCLEOTIDE SEQUENCE [LARGE SCALE GENOMIC DNA]</scope>
    <source>
        <strain evidence="2">cv. PI 614886</strain>
    </source>
</reference>
<feature type="compositionally biased region" description="Basic and acidic residues" evidence="1">
    <location>
        <begin position="1"/>
        <end position="10"/>
    </location>
</feature>
<feature type="region of interest" description="Disordered" evidence="1">
    <location>
        <begin position="87"/>
        <end position="154"/>
    </location>
</feature>
<sequence>MASDREKSLTSEENDLLQRSNKKCKRGFDGVINTNPRTIVENDDSMEMDSFVKETPNVRAVNPNGISYSQAASGGSRYDALEIEEVSDEPQEARNATAAIEDKSAHNVKEVVHGTVDLGASDSPRSNVRDGDGDENMETNYSTVKLETPSLERD</sequence>